<evidence type="ECO:0000313" key="3">
    <source>
        <dbReference type="Proteomes" id="UP000182235"/>
    </source>
</evidence>
<proteinExistence type="predicted"/>
<keyword evidence="3" id="KW-1185">Reference proteome</keyword>
<reference evidence="2 3" key="1">
    <citation type="submission" date="2015-07" db="EMBL/GenBank/DDBJ databases">
        <title>Emmonsia species relationships and genome sequence.</title>
        <authorList>
            <consortium name="The Broad Institute Genomics Platform"/>
            <person name="Cuomo C.A."/>
            <person name="Munoz J.F."/>
            <person name="Imamovic A."/>
            <person name="Priest M.E."/>
            <person name="Young S."/>
            <person name="Clay O.K."/>
            <person name="McEwen J.G."/>
        </authorList>
    </citation>
    <scope>NUCLEOTIDE SEQUENCE [LARGE SCALE GENOMIC DNA]</scope>
    <source>
        <strain evidence="2 3">UAMH 9510</strain>
    </source>
</reference>
<feature type="compositionally biased region" description="Pro residues" evidence="1">
    <location>
        <begin position="20"/>
        <end position="34"/>
    </location>
</feature>
<dbReference type="EMBL" id="LGRN01000324">
    <property type="protein sequence ID" value="OJD13193.1"/>
    <property type="molecule type" value="Genomic_DNA"/>
</dbReference>
<evidence type="ECO:0000256" key="1">
    <source>
        <dbReference type="SAM" id="MobiDB-lite"/>
    </source>
</evidence>
<accession>A0A1J9P9C5</accession>
<dbReference type="AlphaFoldDB" id="A0A1J9P9C5"/>
<sequence length="368" mass="39913">MYSDWNVYTLFNPSLRAAKPPWPSSPVNLPPSRPVPASHQPQPQPQPPPQPQPHCPILSTCNYLQTAPAPSISPQTLFYSLPPCPSPSPFSRLPHVPSFPPFKDSHEVQFRAEDTGLNDFDEFLAGLDVADLNPSLCVPIPCDADVGRSSRCLNDERHVFHDLLDGDEDRGLEKNDESLLNTSSAVACSLVRSTSTETLRGGGSSTPVLDSIPRAGLLKPRSDQDTFTADGSIVNSIFMSLIKQDTFSRATSVSHSSKTGDESDEASTGIAGEHSISLKRQCQLGVGISVMHLMVAVKVIGQAADFGLINERLMHDRGARLLISKTVSFMGNPCSVLKTTQSCSTQMARAHSLKIQMKTTVRAVKRMV</sequence>
<organism evidence="2 3">
    <name type="scientific">Emergomyces pasteurianus Ep9510</name>
    <dbReference type="NCBI Taxonomy" id="1447872"/>
    <lineage>
        <taxon>Eukaryota</taxon>
        <taxon>Fungi</taxon>
        <taxon>Dikarya</taxon>
        <taxon>Ascomycota</taxon>
        <taxon>Pezizomycotina</taxon>
        <taxon>Eurotiomycetes</taxon>
        <taxon>Eurotiomycetidae</taxon>
        <taxon>Onygenales</taxon>
        <taxon>Ajellomycetaceae</taxon>
        <taxon>Emergomyces</taxon>
    </lineage>
</organism>
<protein>
    <submittedName>
        <fullName evidence="2">Uncharacterized protein</fullName>
    </submittedName>
</protein>
<gene>
    <name evidence="2" type="ORF">AJ78_06311</name>
</gene>
<name>A0A1J9P9C5_9EURO</name>
<comment type="caution">
    <text evidence="2">The sequence shown here is derived from an EMBL/GenBank/DDBJ whole genome shotgun (WGS) entry which is preliminary data.</text>
</comment>
<dbReference type="STRING" id="1447872.A0A1J9P9C5"/>
<feature type="region of interest" description="Disordered" evidence="1">
    <location>
        <begin position="15"/>
        <end position="55"/>
    </location>
</feature>
<dbReference type="Proteomes" id="UP000182235">
    <property type="component" value="Unassembled WGS sequence"/>
</dbReference>
<dbReference type="OrthoDB" id="4188791at2759"/>
<dbReference type="VEuPathDB" id="FungiDB:AJ78_06311"/>
<evidence type="ECO:0000313" key="2">
    <source>
        <dbReference type="EMBL" id="OJD13193.1"/>
    </source>
</evidence>
<feature type="compositionally biased region" description="Pro residues" evidence="1">
    <location>
        <begin position="42"/>
        <end position="54"/>
    </location>
</feature>